<evidence type="ECO:0000256" key="8">
    <source>
        <dbReference type="ARBA" id="ARBA00022917"/>
    </source>
</evidence>
<dbReference type="InterPro" id="IPR001412">
    <property type="entry name" value="aa-tRNA-synth_I_CS"/>
</dbReference>
<organism evidence="16">
    <name type="scientific">hydrothermal vent metagenome</name>
    <dbReference type="NCBI Taxonomy" id="652676"/>
    <lineage>
        <taxon>unclassified sequences</taxon>
        <taxon>metagenomes</taxon>
        <taxon>ecological metagenomes</taxon>
    </lineage>
</organism>
<dbReference type="InterPro" id="IPR019499">
    <property type="entry name" value="Val-tRNA_synth_tRNA-bd"/>
</dbReference>
<evidence type="ECO:0000259" key="13">
    <source>
        <dbReference type="Pfam" id="PF00133"/>
    </source>
</evidence>
<dbReference type="GO" id="GO:0005524">
    <property type="term" value="F:ATP binding"/>
    <property type="evidence" value="ECO:0007669"/>
    <property type="project" value="UniProtKB-KW"/>
</dbReference>
<protein>
    <recommendedName>
        <fullName evidence="3">valine--tRNA ligase</fullName>
        <ecNumber evidence="3">6.1.1.9</ecNumber>
    </recommendedName>
    <alternativeName>
        <fullName evidence="11">Valyl-tRNA synthetase</fullName>
    </alternativeName>
</protein>
<comment type="subcellular location">
    <subcellularLocation>
        <location evidence="1">Cytoplasm</location>
    </subcellularLocation>
</comment>
<dbReference type="InterPro" id="IPR002300">
    <property type="entry name" value="aa-tRNA-synth_Ia"/>
</dbReference>
<name>A0A3B0W8G7_9ZZZZ</name>
<comment type="catalytic activity">
    <reaction evidence="12">
        <text>tRNA(Val) + L-valine + ATP = L-valyl-tRNA(Val) + AMP + diphosphate</text>
        <dbReference type="Rhea" id="RHEA:10704"/>
        <dbReference type="Rhea" id="RHEA-COMP:9672"/>
        <dbReference type="Rhea" id="RHEA-COMP:9708"/>
        <dbReference type="ChEBI" id="CHEBI:30616"/>
        <dbReference type="ChEBI" id="CHEBI:33019"/>
        <dbReference type="ChEBI" id="CHEBI:57762"/>
        <dbReference type="ChEBI" id="CHEBI:78442"/>
        <dbReference type="ChEBI" id="CHEBI:78537"/>
        <dbReference type="ChEBI" id="CHEBI:456215"/>
        <dbReference type="EC" id="6.1.1.9"/>
    </reaction>
</comment>
<dbReference type="Gene3D" id="1.10.730.10">
    <property type="entry name" value="Isoleucyl-tRNA Synthetase, Domain 1"/>
    <property type="match status" value="1"/>
</dbReference>
<dbReference type="InterPro" id="IPR009080">
    <property type="entry name" value="tRNAsynth_Ia_anticodon-bd"/>
</dbReference>
<keyword evidence="5 16" id="KW-0436">Ligase</keyword>
<dbReference type="InterPro" id="IPR014729">
    <property type="entry name" value="Rossmann-like_a/b/a_fold"/>
</dbReference>
<evidence type="ECO:0000256" key="12">
    <source>
        <dbReference type="ARBA" id="ARBA00047552"/>
    </source>
</evidence>
<dbReference type="InterPro" id="IPR009008">
    <property type="entry name" value="Val/Leu/Ile-tRNA-synth_edit"/>
</dbReference>
<dbReference type="SUPFAM" id="SSF47323">
    <property type="entry name" value="Anticodon-binding domain of a subclass of class I aminoacyl-tRNA synthetases"/>
    <property type="match status" value="1"/>
</dbReference>
<evidence type="ECO:0000256" key="9">
    <source>
        <dbReference type="ARBA" id="ARBA00023054"/>
    </source>
</evidence>
<dbReference type="GO" id="GO:0006438">
    <property type="term" value="P:valyl-tRNA aminoacylation"/>
    <property type="evidence" value="ECO:0007669"/>
    <property type="project" value="InterPro"/>
</dbReference>
<dbReference type="PANTHER" id="PTHR11946:SF93">
    <property type="entry name" value="VALINE--TRNA LIGASE, CHLOROPLASTIC_MITOCHONDRIAL 2"/>
    <property type="match status" value="1"/>
</dbReference>
<evidence type="ECO:0000259" key="15">
    <source>
        <dbReference type="Pfam" id="PF10458"/>
    </source>
</evidence>
<dbReference type="FunFam" id="3.40.50.620:FF:000073">
    <property type="entry name" value="Valine--tRNA ligase"/>
    <property type="match status" value="1"/>
</dbReference>
<gene>
    <name evidence="16" type="ORF">MNBD_GAMMA01-1942</name>
</gene>
<dbReference type="EC" id="6.1.1.9" evidence="3"/>
<dbReference type="PRINTS" id="PR00986">
    <property type="entry name" value="TRNASYNTHVAL"/>
</dbReference>
<evidence type="ECO:0000256" key="2">
    <source>
        <dbReference type="ARBA" id="ARBA00011245"/>
    </source>
</evidence>
<evidence type="ECO:0000256" key="6">
    <source>
        <dbReference type="ARBA" id="ARBA00022741"/>
    </source>
</evidence>
<keyword evidence="9" id="KW-0175">Coiled coil</keyword>
<dbReference type="Pfam" id="PF00133">
    <property type="entry name" value="tRNA-synt_1"/>
    <property type="match status" value="1"/>
</dbReference>
<dbReference type="HAMAP" id="MF_02004">
    <property type="entry name" value="Val_tRNA_synth_type1"/>
    <property type="match status" value="1"/>
</dbReference>
<evidence type="ECO:0000259" key="14">
    <source>
        <dbReference type="Pfam" id="PF08264"/>
    </source>
</evidence>
<dbReference type="CDD" id="cd00817">
    <property type="entry name" value="ValRS_core"/>
    <property type="match status" value="1"/>
</dbReference>
<keyword evidence="4" id="KW-0963">Cytoplasm</keyword>
<dbReference type="Pfam" id="PF10458">
    <property type="entry name" value="Val_tRNA-synt_C"/>
    <property type="match status" value="1"/>
</dbReference>
<dbReference type="CDD" id="cd07962">
    <property type="entry name" value="Anticodon_Ia_Val"/>
    <property type="match status" value="1"/>
</dbReference>
<feature type="domain" description="Valyl-tRNA synthetase tRNA-binding arm" evidence="15">
    <location>
        <begin position="854"/>
        <end position="919"/>
    </location>
</feature>
<keyword evidence="8" id="KW-0648">Protein biosynthesis</keyword>
<dbReference type="Pfam" id="PF08264">
    <property type="entry name" value="Anticodon_1"/>
    <property type="match status" value="1"/>
</dbReference>
<sequence length="921" mass="105963">MIEKYNPQQIESSWYKKWEDAGYFSPSDNGKRANETFCIMLPPPNVTGSLHMGHAFQDTIMDVLIRYNRMCGKKTLWQCGTDHAGIATQMVVEKQLLAEGIKRTDMGREKFLEKVWAWKEQSSGTIQNQIRRLGASVDWENERFTLDEGLSTAVQQEFISLYEDGLIYRGKRLVNWDPVLQTALSDIEVESMEEDGFMWHLRYPRKDGKGHVIVATTRPETMLGDSAVAVHPNDERYQDLIGQEIELPLTGRSIRVIADDYVDMELGTGCVKITPAHDFNDAEMGKRHELDIINIFTDTASINDDMPAAYRGMDRFDARQQIVADFKQLGLLEKIVPHRLMVPRGDRSNTIIEPYLTDQWYVKVASIAKNALAVVKRGEIKFVPDNWSKTYYQWMENIEDWCISRQLWWGHRVPAWYDQEGKIYVAQDEVAVRKKYNLDNSVVLKQDEDVFDTWFSSALWPFSTLGWPEDTQRLKEFYPTQVLVTGFDIIFFWVARMIMMGMKFMNMKPFETVYMHGLITDGQGKKMSKSVGNVLDPLDIIDGIDLDSLIKKRTTGLMQPKMASKIAKTTRKEFPVGIKPHGCDALRFTFAALATNGRHLRFDMQRLESYRNFANKIFNASRFVLMNTEDFKLNHQQWQPSSTAELWILSQLQSYTENFRRHLDNFRLDLASQCIYDFIWNEYCDWFVELAKPLLKQDINTRYNVQHTLLHVLDNALRLLHPIMPFITEEIWQELKIKLQLPTNSIMIAEFPEPNTSLLNATAIQEMQWLQSVVLAIRQIRGEMNISPRKSLSILLENATDTDLAILSNNENLLKTMAQLDAITILSTNEPAPESAVALVAEMKINIPLAGLIDIEAEITRVQKLMATANKEITRSSGKLANEKFVNSAPEAVVKKQHDTLTANQHKLAELQGQLQKLQNM</sequence>
<dbReference type="InterPro" id="IPR002303">
    <property type="entry name" value="Valyl-tRNA_ligase"/>
</dbReference>
<dbReference type="InterPro" id="IPR033705">
    <property type="entry name" value="Anticodon_Ia_Val"/>
</dbReference>
<evidence type="ECO:0000256" key="10">
    <source>
        <dbReference type="ARBA" id="ARBA00023146"/>
    </source>
</evidence>
<dbReference type="SUPFAM" id="SSF46589">
    <property type="entry name" value="tRNA-binding arm"/>
    <property type="match status" value="1"/>
</dbReference>
<dbReference type="GO" id="GO:0005829">
    <property type="term" value="C:cytosol"/>
    <property type="evidence" value="ECO:0007669"/>
    <property type="project" value="TreeGrafter"/>
</dbReference>
<dbReference type="AlphaFoldDB" id="A0A3B0W8G7"/>
<evidence type="ECO:0000256" key="4">
    <source>
        <dbReference type="ARBA" id="ARBA00022490"/>
    </source>
</evidence>
<dbReference type="PROSITE" id="PS00178">
    <property type="entry name" value="AA_TRNA_LIGASE_I"/>
    <property type="match status" value="1"/>
</dbReference>
<evidence type="ECO:0000313" key="16">
    <source>
        <dbReference type="EMBL" id="VAW40846.1"/>
    </source>
</evidence>
<keyword evidence="7" id="KW-0067">ATP-binding</keyword>
<dbReference type="GO" id="GO:0002161">
    <property type="term" value="F:aminoacyl-tRNA deacylase activity"/>
    <property type="evidence" value="ECO:0007669"/>
    <property type="project" value="InterPro"/>
</dbReference>
<dbReference type="FunFam" id="3.90.740.10:FF:000005">
    <property type="entry name" value="Valine--tRNA ligase, mitochondrial"/>
    <property type="match status" value="1"/>
</dbReference>
<dbReference type="GO" id="GO:0004832">
    <property type="term" value="F:valine-tRNA ligase activity"/>
    <property type="evidence" value="ECO:0007669"/>
    <property type="project" value="UniProtKB-EC"/>
</dbReference>
<evidence type="ECO:0000256" key="5">
    <source>
        <dbReference type="ARBA" id="ARBA00022598"/>
    </source>
</evidence>
<dbReference type="Gene3D" id="1.10.287.380">
    <property type="entry name" value="Valyl-tRNA synthetase, C-terminal domain"/>
    <property type="match status" value="1"/>
</dbReference>
<dbReference type="Gene3D" id="3.40.50.620">
    <property type="entry name" value="HUPs"/>
    <property type="match status" value="2"/>
</dbReference>
<feature type="domain" description="Methionyl/Valyl/Leucyl/Isoleucyl-tRNA synthetase anticodon-binding" evidence="14">
    <location>
        <begin position="646"/>
        <end position="795"/>
    </location>
</feature>
<accession>A0A3B0W8G7</accession>
<dbReference type="NCBIfam" id="TIGR00422">
    <property type="entry name" value="valS"/>
    <property type="match status" value="1"/>
</dbReference>
<evidence type="ECO:0000256" key="1">
    <source>
        <dbReference type="ARBA" id="ARBA00004496"/>
    </source>
</evidence>
<comment type="subunit">
    <text evidence="2">Monomer.</text>
</comment>
<dbReference type="InterPro" id="IPR013155">
    <property type="entry name" value="M/V/L/I-tRNA-synth_anticd-bd"/>
</dbReference>
<dbReference type="SUPFAM" id="SSF50677">
    <property type="entry name" value="ValRS/IleRS/LeuRS editing domain"/>
    <property type="match status" value="1"/>
</dbReference>
<dbReference type="NCBIfam" id="NF004349">
    <property type="entry name" value="PRK05729.1"/>
    <property type="match status" value="1"/>
</dbReference>
<dbReference type="EMBL" id="UOEW01000288">
    <property type="protein sequence ID" value="VAW40846.1"/>
    <property type="molecule type" value="Genomic_DNA"/>
</dbReference>
<evidence type="ECO:0000256" key="3">
    <source>
        <dbReference type="ARBA" id="ARBA00013169"/>
    </source>
</evidence>
<dbReference type="SUPFAM" id="SSF52374">
    <property type="entry name" value="Nucleotidylyl transferase"/>
    <property type="match status" value="1"/>
</dbReference>
<proteinExistence type="inferred from homology"/>
<evidence type="ECO:0000256" key="7">
    <source>
        <dbReference type="ARBA" id="ARBA00022840"/>
    </source>
</evidence>
<feature type="domain" description="Aminoacyl-tRNA synthetase class Ia" evidence="13">
    <location>
        <begin position="14"/>
        <end position="602"/>
    </location>
</feature>
<dbReference type="InterPro" id="IPR037118">
    <property type="entry name" value="Val-tRNA_synth_C_sf"/>
</dbReference>
<evidence type="ECO:0000256" key="11">
    <source>
        <dbReference type="ARBA" id="ARBA00029936"/>
    </source>
</evidence>
<dbReference type="PANTHER" id="PTHR11946">
    <property type="entry name" value="VALYL-TRNA SYNTHETASES"/>
    <property type="match status" value="1"/>
</dbReference>
<keyword evidence="10 16" id="KW-0030">Aminoacyl-tRNA synthetase</keyword>
<reference evidence="16" key="1">
    <citation type="submission" date="2018-06" db="EMBL/GenBank/DDBJ databases">
        <authorList>
            <person name="Zhirakovskaya E."/>
        </authorList>
    </citation>
    <scope>NUCLEOTIDE SEQUENCE</scope>
</reference>
<dbReference type="InterPro" id="IPR010978">
    <property type="entry name" value="tRNA-bd_arm"/>
</dbReference>
<dbReference type="Gene3D" id="3.90.740.10">
    <property type="entry name" value="Valyl/Leucyl/Isoleucyl-tRNA synthetase, editing domain"/>
    <property type="match status" value="1"/>
</dbReference>
<keyword evidence="6" id="KW-0547">Nucleotide-binding</keyword>
<dbReference type="FunFam" id="1.10.287.380:FF:000001">
    <property type="entry name" value="Valine--tRNA ligase"/>
    <property type="match status" value="1"/>
</dbReference>
<dbReference type="FunFam" id="3.40.50.620:FF:000032">
    <property type="entry name" value="Valine--tRNA ligase"/>
    <property type="match status" value="1"/>
</dbReference>